<reference evidence="7" key="1">
    <citation type="submission" date="2020-12" db="EMBL/GenBank/DDBJ databases">
        <title>Genomic characterization of non-nitrogen-fixing Frankia strains.</title>
        <authorList>
            <person name="Carlos-Shanley C."/>
            <person name="Guerra T."/>
            <person name="Hahn D."/>
        </authorList>
    </citation>
    <scope>NUCLEOTIDE SEQUENCE</scope>
    <source>
        <strain evidence="7">CN6</strain>
    </source>
</reference>
<keyword evidence="1" id="KW-0805">Transcription regulation</keyword>
<evidence type="ECO:0000256" key="3">
    <source>
        <dbReference type="ARBA" id="ARBA00023163"/>
    </source>
</evidence>
<evidence type="ECO:0000259" key="6">
    <source>
        <dbReference type="PROSITE" id="PS50977"/>
    </source>
</evidence>
<feature type="domain" description="HTH tetR-type" evidence="6">
    <location>
        <begin position="15"/>
        <end position="74"/>
    </location>
</feature>
<organism evidence="7 8">
    <name type="scientific">Frankia nepalensis</name>
    <dbReference type="NCBI Taxonomy" id="1836974"/>
    <lineage>
        <taxon>Bacteria</taxon>
        <taxon>Bacillati</taxon>
        <taxon>Actinomycetota</taxon>
        <taxon>Actinomycetes</taxon>
        <taxon>Frankiales</taxon>
        <taxon>Frankiaceae</taxon>
        <taxon>Frankia</taxon>
    </lineage>
</organism>
<feature type="DNA-binding region" description="H-T-H motif" evidence="4">
    <location>
        <begin position="37"/>
        <end position="56"/>
    </location>
</feature>
<keyword evidence="2 4" id="KW-0238">DNA-binding</keyword>
<dbReference type="RefSeq" id="WP_203003015.1">
    <property type="nucleotide sequence ID" value="NZ_JADWYU010000201.1"/>
</dbReference>
<evidence type="ECO:0000256" key="2">
    <source>
        <dbReference type="ARBA" id="ARBA00023125"/>
    </source>
</evidence>
<gene>
    <name evidence="7" type="ORF">I7412_30910</name>
</gene>
<keyword evidence="8" id="KW-1185">Reference proteome</keyword>
<proteinExistence type="predicted"/>
<name>A0A937RJU8_9ACTN</name>
<dbReference type="Proteomes" id="UP000604475">
    <property type="component" value="Unassembled WGS sequence"/>
</dbReference>
<dbReference type="GO" id="GO:0003677">
    <property type="term" value="F:DNA binding"/>
    <property type="evidence" value="ECO:0007669"/>
    <property type="project" value="UniProtKB-UniRule"/>
</dbReference>
<dbReference type="Pfam" id="PF00440">
    <property type="entry name" value="TetR_N"/>
    <property type="match status" value="1"/>
</dbReference>
<keyword evidence="3" id="KW-0804">Transcription</keyword>
<dbReference type="InterPro" id="IPR036271">
    <property type="entry name" value="Tet_transcr_reg_TetR-rel_C_sf"/>
</dbReference>
<dbReference type="PROSITE" id="PS50977">
    <property type="entry name" value="HTH_TETR_2"/>
    <property type="match status" value="1"/>
</dbReference>
<dbReference type="AlphaFoldDB" id="A0A937RJU8"/>
<dbReference type="PANTHER" id="PTHR47506:SF1">
    <property type="entry name" value="HTH-TYPE TRANSCRIPTIONAL REGULATOR YJDC"/>
    <property type="match status" value="1"/>
</dbReference>
<evidence type="ECO:0000256" key="4">
    <source>
        <dbReference type="PROSITE-ProRule" id="PRU00335"/>
    </source>
</evidence>
<dbReference type="InterPro" id="IPR009057">
    <property type="entry name" value="Homeodomain-like_sf"/>
</dbReference>
<feature type="region of interest" description="Disordered" evidence="5">
    <location>
        <begin position="201"/>
        <end position="221"/>
    </location>
</feature>
<dbReference type="PANTHER" id="PTHR47506">
    <property type="entry name" value="TRANSCRIPTIONAL REGULATORY PROTEIN"/>
    <property type="match status" value="1"/>
</dbReference>
<sequence>MTTPVPAPAATATPTGTRERLLDTAAPLFYREGVGIGVEALCRAAGVSKRSMYQLFASKDALIAASLDRWAQALRARLFPAADDLRPPRERILDVFERLADASADPDFRGCPFVGTAVEVKDPAHPAAAVARRHKQALTDFFAAEAGRAGAQDPALLAERLTLIYDGASARAVVRAEPLGDLAITTAALLLDTAGVPAAGGEGIHQGAGPAKGFAPPRRPT</sequence>
<dbReference type="SUPFAM" id="SSF48498">
    <property type="entry name" value="Tetracyclin repressor-like, C-terminal domain"/>
    <property type="match status" value="1"/>
</dbReference>
<dbReference type="InterPro" id="IPR001647">
    <property type="entry name" value="HTH_TetR"/>
</dbReference>
<dbReference type="Gene3D" id="1.10.357.10">
    <property type="entry name" value="Tetracycline Repressor, domain 2"/>
    <property type="match status" value="1"/>
</dbReference>
<evidence type="ECO:0000256" key="5">
    <source>
        <dbReference type="SAM" id="MobiDB-lite"/>
    </source>
</evidence>
<dbReference type="PRINTS" id="PR00455">
    <property type="entry name" value="HTHTETR"/>
</dbReference>
<protein>
    <submittedName>
        <fullName evidence="7">TetR/AcrR family transcriptional regulator</fullName>
    </submittedName>
</protein>
<dbReference type="SUPFAM" id="SSF46689">
    <property type="entry name" value="Homeodomain-like"/>
    <property type="match status" value="1"/>
</dbReference>
<evidence type="ECO:0000313" key="8">
    <source>
        <dbReference type="Proteomes" id="UP000604475"/>
    </source>
</evidence>
<comment type="caution">
    <text evidence="7">The sequence shown here is derived from an EMBL/GenBank/DDBJ whole genome shotgun (WGS) entry which is preliminary data.</text>
</comment>
<evidence type="ECO:0000313" key="7">
    <source>
        <dbReference type="EMBL" id="MBL7631492.1"/>
    </source>
</evidence>
<accession>A0A937RJU8</accession>
<dbReference type="EMBL" id="JAEACQ010000274">
    <property type="protein sequence ID" value="MBL7631492.1"/>
    <property type="molecule type" value="Genomic_DNA"/>
</dbReference>
<evidence type="ECO:0000256" key="1">
    <source>
        <dbReference type="ARBA" id="ARBA00023015"/>
    </source>
</evidence>